<comment type="caution">
    <text evidence="4">The sequence shown here is derived from an EMBL/GenBank/DDBJ whole genome shotgun (WGS) entry which is preliminary data.</text>
</comment>
<keyword evidence="2" id="KW-0732">Signal</keyword>
<dbReference type="PANTHER" id="PTHR12844">
    <property type="entry name" value="CONNECTOR ENCHANCER OF KINASE SUPPRESSOR OF RAS"/>
    <property type="match status" value="1"/>
</dbReference>
<evidence type="ECO:0000256" key="2">
    <source>
        <dbReference type="SAM" id="SignalP"/>
    </source>
</evidence>
<dbReference type="SUPFAM" id="SSF50729">
    <property type="entry name" value="PH domain-like"/>
    <property type="match status" value="1"/>
</dbReference>
<feature type="compositionally biased region" description="Low complexity" evidence="1">
    <location>
        <begin position="185"/>
        <end position="195"/>
    </location>
</feature>
<feature type="chain" id="PRO_5039482537" description="PH domain-containing protein" evidence="2">
    <location>
        <begin position="27"/>
        <end position="436"/>
    </location>
</feature>
<feature type="compositionally biased region" description="Polar residues" evidence="1">
    <location>
        <begin position="207"/>
        <end position="232"/>
    </location>
</feature>
<dbReference type="InterPro" id="IPR011993">
    <property type="entry name" value="PH-like_dom_sf"/>
</dbReference>
<dbReference type="Pfam" id="PF00169">
    <property type="entry name" value="PH"/>
    <property type="match status" value="1"/>
</dbReference>
<dbReference type="InterPro" id="IPR001849">
    <property type="entry name" value="PH_domain"/>
</dbReference>
<feature type="domain" description="PH" evidence="3">
    <location>
        <begin position="60"/>
        <end position="159"/>
    </location>
</feature>
<dbReference type="PROSITE" id="PS50003">
    <property type="entry name" value="PH_DOMAIN"/>
    <property type="match status" value="1"/>
</dbReference>
<feature type="region of interest" description="Disordered" evidence="1">
    <location>
        <begin position="261"/>
        <end position="315"/>
    </location>
</feature>
<evidence type="ECO:0000313" key="5">
    <source>
        <dbReference type="Proteomes" id="UP001046870"/>
    </source>
</evidence>
<dbReference type="SMART" id="SM00233">
    <property type="entry name" value="PH"/>
    <property type="match status" value="1"/>
</dbReference>
<evidence type="ECO:0000256" key="1">
    <source>
        <dbReference type="SAM" id="MobiDB-lite"/>
    </source>
</evidence>
<dbReference type="InterPro" id="IPR051566">
    <property type="entry name" value="CNKSR"/>
</dbReference>
<dbReference type="AlphaFoldDB" id="A0A9D3PHI9"/>
<proteinExistence type="predicted"/>
<name>A0A9D3PHI9_MEGAT</name>
<dbReference type="Proteomes" id="UP001046870">
    <property type="component" value="Chromosome 18"/>
</dbReference>
<accession>A0A9D3PHI9</accession>
<dbReference type="PANTHER" id="PTHR12844:SF17">
    <property type="entry name" value="CONNECTOR ENHANCER OF KINASE SUPPRESSOR OF RAS 3"/>
    <property type="match status" value="1"/>
</dbReference>
<evidence type="ECO:0000313" key="4">
    <source>
        <dbReference type="EMBL" id="KAG7460627.1"/>
    </source>
</evidence>
<sequence>MHRKLRAHWSWLLAVLPASLVPPVAADQYYSVSFRRKSKRRPRGHERMSRRRVSVKELGQPDCQGWLYKKKEGKAFLGIKWKKYWFMLKKASLYWYTSQTAEKAEGYINLAGFKIDQAVECKRKHAMKAHHPQIMTFYFAAESSKEMYKWLSKLSEQVSSQDASTDGNTGECYSEASDHEEAESMMEASSNSEQATTASESLPPPSITSSPNETRGSASSPVSAVTSQNSPLANHSQSWLDISMTCCPETAETTECSMQDLPEHPLQPETRTGEGFHRPPSTLDPPVIVLSGDHPEDQVTSPSSEPKDEGCEEATSDEMEKLYIHIRQASLSPTGERKPSTKREFRSSFIKRCRNQNINEKLHLVRTLNSTLKAKEADLLTIEQVLADPSLSALKYREWKEANFLLLQEIFDRRQPLGGSVEQPVTATCIFTETSV</sequence>
<feature type="signal peptide" evidence="2">
    <location>
        <begin position="1"/>
        <end position="26"/>
    </location>
</feature>
<reference evidence="4" key="1">
    <citation type="submission" date="2021-01" db="EMBL/GenBank/DDBJ databases">
        <authorList>
            <person name="Zahm M."/>
            <person name="Roques C."/>
            <person name="Cabau C."/>
            <person name="Klopp C."/>
            <person name="Donnadieu C."/>
            <person name="Jouanno E."/>
            <person name="Lampietro C."/>
            <person name="Louis A."/>
            <person name="Herpin A."/>
            <person name="Echchiki A."/>
            <person name="Berthelot C."/>
            <person name="Parey E."/>
            <person name="Roest-Crollius H."/>
            <person name="Braasch I."/>
            <person name="Postlethwait J."/>
            <person name="Bobe J."/>
            <person name="Montfort J."/>
            <person name="Bouchez O."/>
            <person name="Begum T."/>
            <person name="Mejri S."/>
            <person name="Adams A."/>
            <person name="Chen W.-J."/>
            <person name="Guiguen Y."/>
        </authorList>
    </citation>
    <scope>NUCLEOTIDE SEQUENCE</scope>
    <source>
        <strain evidence="4">YG-15Mar2019-1</strain>
        <tissue evidence="4">Brain</tissue>
    </source>
</reference>
<dbReference type="Gene3D" id="2.30.29.30">
    <property type="entry name" value="Pleckstrin-homology domain (PH domain)/Phosphotyrosine-binding domain (PTB)"/>
    <property type="match status" value="1"/>
</dbReference>
<dbReference type="OrthoDB" id="74412at2759"/>
<gene>
    <name evidence="4" type="ORF">MATL_G00200680</name>
</gene>
<organism evidence="4 5">
    <name type="scientific">Megalops atlanticus</name>
    <name type="common">Tarpon</name>
    <name type="synonym">Clupea gigantea</name>
    <dbReference type="NCBI Taxonomy" id="7932"/>
    <lineage>
        <taxon>Eukaryota</taxon>
        <taxon>Metazoa</taxon>
        <taxon>Chordata</taxon>
        <taxon>Craniata</taxon>
        <taxon>Vertebrata</taxon>
        <taxon>Euteleostomi</taxon>
        <taxon>Actinopterygii</taxon>
        <taxon>Neopterygii</taxon>
        <taxon>Teleostei</taxon>
        <taxon>Elopiformes</taxon>
        <taxon>Megalopidae</taxon>
        <taxon>Megalops</taxon>
    </lineage>
</organism>
<keyword evidence="5" id="KW-1185">Reference proteome</keyword>
<feature type="region of interest" description="Disordered" evidence="1">
    <location>
        <begin position="160"/>
        <end position="232"/>
    </location>
</feature>
<protein>
    <recommendedName>
        <fullName evidence="3">PH domain-containing protein</fullName>
    </recommendedName>
</protein>
<evidence type="ECO:0000259" key="3">
    <source>
        <dbReference type="PROSITE" id="PS50003"/>
    </source>
</evidence>
<dbReference type="EMBL" id="JAFDVH010000018">
    <property type="protein sequence ID" value="KAG7460627.1"/>
    <property type="molecule type" value="Genomic_DNA"/>
</dbReference>